<dbReference type="InterPro" id="IPR024738">
    <property type="entry name" value="Hfi1/Tada1"/>
</dbReference>
<reference evidence="6" key="1">
    <citation type="journal article" date="2021" name="bioRxiv">
        <title>Whole Genome Assembly and Annotation of Northern Wild Rice, Zizania palustris L., Supports a Whole Genome Duplication in the Zizania Genus.</title>
        <authorList>
            <person name="Haas M."/>
            <person name="Kono T."/>
            <person name="Macchietto M."/>
            <person name="Millas R."/>
            <person name="McGilp L."/>
            <person name="Shao M."/>
            <person name="Duquette J."/>
            <person name="Hirsch C.N."/>
            <person name="Kimball J."/>
        </authorList>
    </citation>
    <scope>NUCLEOTIDE SEQUENCE</scope>
    <source>
        <tissue evidence="6">Fresh leaf tissue</tissue>
    </source>
</reference>
<dbReference type="GO" id="GO:0005634">
    <property type="term" value="C:nucleus"/>
    <property type="evidence" value="ECO:0007669"/>
    <property type="project" value="UniProtKB-SubCell"/>
</dbReference>
<feature type="region of interest" description="Disordered" evidence="5">
    <location>
        <begin position="20"/>
        <end position="46"/>
    </location>
</feature>
<dbReference type="GO" id="GO:0003713">
    <property type="term" value="F:transcription coactivator activity"/>
    <property type="evidence" value="ECO:0007669"/>
    <property type="project" value="TreeGrafter"/>
</dbReference>
<feature type="compositionally biased region" description="Polar residues" evidence="5">
    <location>
        <begin position="22"/>
        <end position="42"/>
    </location>
</feature>
<dbReference type="OrthoDB" id="10264870at2759"/>
<gene>
    <name evidence="6" type="ORF">GUJ93_ZPchr0002g25823</name>
</gene>
<dbReference type="AlphaFoldDB" id="A0A8J5VFL9"/>
<dbReference type="Pfam" id="PF12767">
    <property type="entry name" value="SAGA-Tad1"/>
    <property type="match status" value="1"/>
</dbReference>
<dbReference type="GO" id="GO:0006357">
    <property type="term" value="P:regulation of transcription by RNA polymerase II"/>
    <property type="evidence" value="ECO:0007669"/>
    <property type="project" value="TreeGrafter"/>
</dbReference>
<accession>A0A8J5VFL9</accession>
<keyword evidence="4" id="KW-0539">Nucleus</keyword>
<proteinExistence type="predicted"/>
<keyword evidence="2" id="KW-0805">Transcription regulation</keyword>
<evidence type="ECO:0000256" key="3">
    <source>
        <dbReference type="ARBA" id="ARBA00023163"/>
    </source>
</evidence>
<sequence length="128" mass="14598">MRALATRLKSREVKRSRLVGQGCNNGQEQEEANVNSSSTSLVQRRPYPPRRIDTAEIKKRMQERLGEERFERYFACLSRFLSTTAMEKTEFDRVVVQTIGRDNVALHNHLLLSICHNACVPGLQPSAP</sequence>
<organism evidence="6 7">
    <name type="scientific">Zizania palustris</name>
    <name type="common">Northern wild rice</name>
    <dbReference type="NCBI Taxonomy" id="103762"/>
    <lineage>
        <taxon>Eukaryota</taxon>
        <taxon>Viridiplantae</taxon>
        <taxon>Streptophyta</taxon>
        <taxon>Embryophyta</taxon>
        <taxon>Tracheophyta</taxon>
        <taxon>Spermatophyta</taxon>
        <taxon>Magnoliopsida</taxon>
        <taxon>Liliopsida</taxon>
        <taxon>Poales</taxon>
        <taxon>Poaceae</taxon>
        <taxon>BOP clade</taxon>
        <taxon>Oryzoideae</taxon>
        <taxon>Oryzeae</taxon>
        <taxon>Zizaniinae</taxon>
        <taxon>Zizania</taxon>
    </lineage>
</organism>
<evidence type="ECO:0000256" key="1">
    <source>
        <dbReference type="ARBA" id="ARBA00004123"/>
    </source>
</evidence>
<dbReference type="GO" id="GO:0000124">
    <property type="term" value="C:SAGA complex"/>
    <property type="evidence" value="ECO:0007669"/>
    <property type="project" value="TreeGrafter"/>
</dbReference>
<name>A0A8J5VFL9_ZIZPA</name>
<dbReference type="Proteomes" id="UP000729402">
    <property type="component" value="Unassembled WGS sequence"/>
</dbReference>
<comment type="subcellular location">
    <subcellularLocation>
        <location evidence="1">Nucleus</location>
    </subcellularLocation>
</comment>
<evidence type="ECO:0000313" key="7">
    <source>
        <dbReference type="Proteomes" id="UP000729402"/>
    </source>
</evidence>
<evidence type="ECO:0000256" key="4">
    <source>
        <dbReference type="ARBA" id="ARBA00023242"/>
    </source>
</evidence>
<reference evidence="6" key="2">
    <citation type="submission" date="2021-02" db="EMBL/GenBank/DDBJ databases">
        <authorList>
            <person name="Kimball J.A."/>
            <person name="Haas M.W."/>
            <person name="Macchietto M."/>
            <person name="Kono T."/>
            <person name="Duquette J."/>
            <person name="Shao M."/>
        </authorList>
    </citation>
    <scope>NUCLEOTIDE SEQUENCE</scope>
    <source>
        <tissue evidence="6">Fresh leaf tissue</tissue>
    </source>
</reference>
<keyword evidence="3" id="KW-0804">Transcription</keyword>
<dbReference type="PANTHER" id="PTHR21277">
    <property type="entry name" value="TRANSCRIPTIONAL ADAPTER 1"/>
    <property type="match status" value="1"/>
</dbReference>
<dbReference type="EMBL" id="JAAALK010000287">
    <property type="protein sequence ID" value="KAG8058021.1"/>
    <property type="molecule type" value="Genomic_DNA"/>
</dbReference>
<keyword evidence="7" id="KW-1185">Reference proteome</keyword>
<evidence type="ECO:0000313" key="6">
    <source>
        <dbReference type="EMBL" id="KAG8058021.1"/>
    </source>
</evidence>
<comment type="caution">
    <text evidence="6">The sequence shown here is derived from an EMBL/GenBank/DDBJ whole genome shotgun (WGS) entry which is preliminary data.</text>
</comment>
<protein>
    <submittedName>
        <fullName evidence="6">Uncharacterized protein</fullName>
    </submittedName>
</protein>
<evidence type="ECO:0000256" key="2">
    <source>
        <dbReference type="ARBA" id="ARBA00023015"/>
    </source>
</evidence>
<evidence type="ECO:0000256" key="5">
    <source>
        <dbReference type="SAM" id="MobiDB-lite"/>
    </source>
</evidence>
<dbReference type="PANTHER" id="PTHR21277:SF5">
    <property type="entry name" value="TRANSCRIPTIONAL ADAPTER 1"/>
    <property type="match status" value="1"/>
</dbReference>